<organism evidence="2 3">
    <name type="scientific">Amycolatopsis melonis</name>
    <dbReference type="NCBI Taxonomy" id="3156488"/>
    <lineage>
        <taxon>Bacteria</taxon>
        <taxon>Bacillati</taxon>
        <taxon>Actinomycetota</taxon>
        <taxon>Actinomycetes</taxon>
        <taxon>Pseudonocardiales</taxon>
        <taxon>Pseudonocardiaceae</taxon>
        <taxon>Amycolatopsis</taxon>
    </lineage>
</organism>
<evidence type="ECO:0000256" key="1">
    <source>
        <dbReference type="SAM" id="MobiDB-lite"/>
    </source>
</evidence>
<name>A0ABV0L981_9PSEU</name>
<protein>
    <submittedName>
        <fullName evidence="2">Uncharacterized protein</fullName>
    </submittedName>
</protein>
<sequence length="110" mass="11856">MSATGVNVAAAADAITCRAGAGVFYTLPDTHLDLDRHNEPETGATSWTGRTTIGNTWSGRTLAGPDGRMYSILDNGDVIRQRRLATSWGERGDQPEDRDRMVRSYAGVAT</sequence>
<comment type="caution">
    <text evidence="2">The sequence shown here is derived from an EMBL/GenBank/DDBJ whole genome shotgun (WGS) entry which is preliminary data.</text>
</comment>
<dbReference type="Gene3D" id="2.115.10.10">
    <property type="entry name" value="Tachylectin 2"/>
    <property type="match status" value="1"/>
</dbReference>
<accession>A0ABV0L981</accession>
<proteinExistence type="predicted"/>
<keyword evidence="3" id="KW-1185">Reference proteome</keyword>
<dbReference type="EMBL" id="JBDZYD010000002">
    <property type="protein sequence ID" value="MEQ0558872.1"/>
    <property type="molecule type" value="Genomic_DNA"/>
</dbReference>
<evidence type="ECO:0000313" key="2">
    <source>
        <dbReference type="EMBL" id="MEQ0558872.1"/>
    </source>
</evidence>
<gene>
    <name evidence="2" type="ORF">ABJI51_07305</name>
</gene>
<feature type="region of interest" description="Disordered" evidence="1">
    <location>
        <begin position="86"/>
        <end position="110"/>
    </location>
</feature>
<feature type="compositionally biased region" description="Basic and acidic residues" evidence="1">
    <location>
        <begin position="90"/>
        <end position="102"/>
    </location>
</feature>
<dbReference type="Proteomes" id="UP001440984">
    <property type="component" value="Unassembled WGS sequence"/>
</dbReference>
<evidence type="ECO:0000313" key="3">
    <source>
        <dbReference type="Proteomes" id="UP001440984"/>
    </source>
</evidence>
<reference evidence="2 3" key="1">
    <citation type="submission" date="2024-05" db="EMBL/GenBank/DDBJ databases">
        <authorList>
            <person name="Zhao H."/>
            <person name="Xu Y."/>
            <person name="Lin S."/>
            <person name="Spain J.C."/>
            <person name="Zhou N.-Y."/>
        </authorList>
    </citation>
    <scope>NUCLEOTIDE SEQUENCE [LARGE SCALE GENOMIC DNA]</scope>
    <source>
        <strain evidence="2 3">NEAU-NG30</strain>
    </source>
</reference>
<dbReference type="RefSeq" id="WP_348948515.1">
    <property type="nucleotide sequence ID" value="NZ_JBDZYD010000002.1"/>
</dbReference>